<feature type="domain" description="NADH-rubredoxin oxidoreductase C-terminal" evidence="2">
    <location>
        <begin position="34"/>
        <end position="96"/>
    </location>
</feature>
<dbReference type="InterPro" id="IPR041575">
    <property type="entry name" value="Rubredoxin_C"/>
</dbReference>
<evidence type="ECO:0000313" key="3">
    <source>
        <dbReference type="EMBL" id="MPN07459.1"/>
    </source>
</evidence>
<dbReference type="InterPro" id="IPR016156">
    <property type="entry name" value="FAD/NAD-linked_Rdtase_dimer_sf"/>
</dbReference>
<proteinExistence type="predicted"/>
<evidence type="ECO:0000256" key="1">
    <source>
        <dbReference type="ARBA" id="ARBA00001974"/>
    </source>
</evidence>
<dbReference type="EMBL" id="VSSQ01053430">
    <property type="protein sequence ID" value="MPN07459.1"/>
    <property type="molecule type" value="Genomic_DNA"/>
</dbReference>
<sequence length="110" mass="11150">MVSGLYAPAMAEGKIAGSNMTGAALDYAATPVAARLAAFGLTLVSAGDVGEALEKKTFEDPARRVWKRIFLHDGILVGGIILGDLQAAVKLGELLRMATPGAAAAAALLA</sequence>
<dbReference type="AlphaFoldDB" id="A0A645F206"/>
<protein>
    <recommendedName>
        <fullName evidence="2">NADH-rubredoxin oxidoreductase C-terminal domain-containing protein</fullName>
    </recommendedName>
</protein>
<comment type="caution">
    <text evidence="3">The sequence shown here is derived from an EMBL/GenBank/DDBJ whole genome shotgun (WGS) entry which is preliminary data.</text>
</comment>
<comment type="cofactor">
    <cofactor evidence="1">
        <name>FAD</name>
        <dbReference type="ChEBI" id="CHEBI:57692"/>
    </cofactor>
</comment>
<name>A0A645F206_9ZZZZ</name>
<dbReference type="Gene3D" id="3.30.390.30">
    <property type="match status" value="1"/>
</dbReference>
<accession>A0A645F206</accession>
<evidence type="ECO:0000259" key="2">
    <source>
        <dbReference type="Pfam" id="PF18267"/>
    </source>
</evidence>
<gene>
    <name evidence="3" type="ORF">SDC9_154729</name>
</gene>
<reference evidence="3" key="1">
    <citation type="submission" date="2019-08" db="EMBL/GenBank/DDBJ databases">
        <authorList>
            <person name="Kucharzyk K."/>
            <person name="Murdoch R.W."/>
            <person name="Higgins S."/>
            <person name="Loffler F."/>
        </authorList>
    </citation>
    <scope>NUCLEOTIDE SEQUENCE</scope>
</reference>
<dbReference type="Pfam" id="PF18267">
    <property type="entry name" value="Rubredoxin_C"/>
    <property type="match status" value="1"/>
</dbReference>
<organism evidence="3">
    <name type="scientific">bioreactor metagenome</name>
    <dbReference type="NCBI Taxonomy" id="1076179"/>
    <lineage>
        <taxon>unclassified sequences</taxon>
        <taxon>metagenomes</taxon>
        <taxon>ecological metagenomes</taxon>
    </lineage>
</organism>